<evidence type="ECO:0000313" key="2">
    <source>
        <dbReference type="EMBL" id="RWA06205.1"/>
    </source>
</evidence>
<dbReference type="EMBL" id="RYZI01000358">
    <property type="protein sequence ID" value="RWA06205.1"/>
    <property type="molecule type" value="Genomic_DNA"/>
</dbReference>
<dbReference type="AlphaFoldDB" id="A0A439CVM2"/>
<sequence length="96" mass="11110">EEFKGKPLKQPCEDATVDAGADEEEAPQARPRWQPEEPEEQLEELDNKVPKKRRYTGEPTFVLDADGNEAYTMEVNSALRVPKRQKKNARKSRRTR</sequence>
<dbReference type="Proteomes" id="UP000286045">
    <property type="component" value="Unassembled WGS sequence"/>
</dbReference>
<feature type="region of interest" description="Disordered" evidence="1">
    <location>
        <begin position="76"/>
        <end position="96"/>
    </location>
</feature>
<organism evidence="2 3">
    <name type="scientific">Xylaria grammica</name>
    <dbReference type="NCBI Taxonomy" id="363999"/>
    <lineage>
        <taxon>Eukaryota</taxon>
        <taxon>Fungi</taxon>
        <taxon>Dikarya</taxon>
        <taxon>Ascomycota</taxon>
        <taxon>Pezizomycotina</taxon>
        <taxon>Sordariomycetes</taxon>
        <taxon>Xylariomycetidae</taxon>
        <taxon>Xylariales</taxon>
        <taxon>Xylariaceae</taxon>
        <taxon>Xylaria</taxon>
    </lineage>
</organism>
<name>A0A439CVM2_9PEZI</name>
<evidence type="ECO:0000313" key="3">
    <source>
        <dbReference type="Proteomes" id="UP000286045"/>
    </source>
</evidence>
<evidence type="ECO:0000256" key="1">
    <source>
        <dbReference type="SAM" id="MobiDB-lite"/>
    </source>
</evidence>
<accession>A0A439CVM2</accession>
<feature type="compositionally biased region" description="Basic residues" evidence="1">
    <location>
        <begin position="81"/>
        <end position="96"/>
    </location>
</feature>
<keyword evidence="3" id="KW-1185">Reference proteome</keyword>
<reference evidence="2 3" key="1">
    <citation type="submission" date="2018-12" db="EMBL/GenBank/DDBJ databases">
        <title>Draft genome sequence of Xylaria grammica IHI A82.</title>
        <authorList>
            <person name="Buettner E."/>
            <person name="Kellner H."/>
        </authorList>
    </citation>
    <scope>NUCLEOTIDE SEQUENCE [LARGE SCALE GENOMIC DNA]</scope>
    <source>
        <strain evidence="2 3">IHI A82</strain>
    </source>
</reference>
<comment type="caution">
    <text evidence="2">The sequence shown here is derived from an EMBL/GenBank/DDBJ whole genome shotgun (WGS) entry which is preliminary data.</text>
</comment>
<protein>
    <submittedName>
        <fullName evidence="2">Uncharacterized protein</fullName>
    </submittedName>
</protein>
<gene>
    <name evidence="2" type="ORF">EKO27_g8908</name>
</gene>
<proteinExistence type="predicted"/>
<feature type="region of interest" description="Disordered" evidence="1">
    <location>
        <begin position="1"/>
        <end position="53"/>
    </location>
</feature>
<feature type="non-terminal residue" evidence="2">
    <location>
        <position position="1"/>
    </location>
</feature>